<evidence type="ECO:0000313" key="1">
    <source>
        <dbReference type="EMBL" id="KYN42432.1"/>
    </source>
</evidence>
<accession>A0A151JZX3</accession>
<gene>
    <name evidence="1" type="ORF">ALC56_03143</name>
</gene>
<dbReference type="Proteomes" id="UP000078541">
    <property type="component" value="Unassembled WGS sequence"/>
</dbReference>
<protein>
    <submittedName>
        <fullName evidence="1">Uncharacterized protein</fullName>
    </submittedName>
</protein>
<dbReference type="STRING" id="34720.A0A151JZX3"/>
<evidence type="ECO:0000313" key="2">
    <source>
        <dbReference type="Proteomes" id="UP000078541"/>
    </source>
</evidence>
<name>A0A151JZX3_9HYME</name>
<reference evidence="1 2" key="1">
    <citation type="submission" date="2016-03" db="EMBL/GenBank/DDBJ databases">
        <title>Trachymyrmex septentrionalis WGS genome.</title>
        <authorList>
            <person name="Nygaard S."/>
            <person name="Hu H."/>
            <person name="Boomsma J."/>
            <person name="Zhang G."/>
        </authorList>
    </citation>
    <scope>NUCLEOTIDE SEQUENCE [LARGE SCALE GENOMIC DNA]</scope>
    <source>
        <strain evidence="1">Tsep2-gDNA-1</strain>
        <tissue evidence="1">Whole body</tissue>
    </source>
</reference>
<dbReference type="EMBL" id="KQ981369">
    <property type="protein sequence ID" value="KYN42432.1"/>
    <property type="molecule type" value="Genomic_DNA"/>
</dbReference>
<dbReference type="AlphaFoldDB" id="A0A151JZX3"/>
<organism evidence="1 2">
    <name type="scientific">Trachymyrmex septentrionalis</name>
    <dbReference type="NCBI Taxonomy" id="34720"/>
    <lineage>
        <taxon>Eukaryota</taxon>
        <taxon>Metazoa</taxon>
        <taxon>Ecdysozoa</taxon>
        <taxon>Arthropoda</taxon>
        <taxon>Hexapoda</taxon>
        <taxon>Insecta</taxon>
        <taxon>Pterygota</taxon>
        <taxon>Neoptera</taxon>
        <taxon>Endopterygota</taxon>
        <taxon>Hymenoptera</taxon>
        <taxon>Apocrita</taxon>
        <taxon>Aculeata</taxon>
        <taxon>Formicoidea</taxon>
        <taxon>Formicidae</taxon>
        <taxon>Myrmicinae</taxon>
        <taxon>Trachymyrmex</taxon>
    </lineage>
</organism>
<keyword evidence="2" id="KW-1185">Reference proteome</keyword>
<sequence>MNIQKVRIVSRKITKFVTRRTIENSVNLQNTVDDFLKIHSGRSLSNQGIKKVECVQSISSTHHSLFTPINVIVKASGKMTSEETYFLNIGSNSVLFIESWTGHCPNIISDLLKDFVLLLESNINLHERSNIIKLKSLIQSINRHFRDNLFKYLWFKSGCTNE</sequence>
<proteinExistence type="predicted"/>